<name>A0ABS8KFU2_9BURK</name>
<organism evidence="3 4">
    <name type="scientific">Paraburkholderia translucens</name>
    <dbReference type="NCBI Taxonomy" id="2886945"/>
    <lineage>
        <taxon>Bacteria</taxon>
        <taxon>Pseudomonadati</taxon>
        <taxon>Pseudomonadota</taxon>
        <taxon>Betaproteobacteria</taxon>
        <taxon>Burkholderiales</taxon>
        <taxon>Burkholderiaceae</taxon>
        <taxon>Paraburkholderia</taxon>
    </lineage>
</organism>
<keyword evidence="1" id="KW-0378">Hydrolase</keyword>
<dbReference type="InterPro" id="IPR017439">
    <property type="entry name" value="Amidohydrolase"/>
</dbReference>
<dbReference type="Gene3D" id="3.40.630.10">
    <property type="entry name" value="Zn peptidases"/>
    <property type="match status" value="1"/>
</dbReference>
<dbReference type="SUPFAM" id="SSF53187">
    <property type="entry name" value="Zn-dependent exopeptidases"/>
    <property type="match status" value="1"/>
</dbReference>
<comment type="caution">
    <text evidence="3">The sequence shown here is derived from an EMBL/GenBank/DDBJ whole genome shotgun (WGS) entry which is preliminary data.</text>
</comment>
<dbReference type="Pfam" id="PF01546">
    <property type="entry name" value="Peptidase_M20"/>
    <property type="match status" value="1"/>
</dbReference>
<dbReference type="Pfam" id="PF07687">
    <property type="entry name" value="M20_dimer"/>
    <property type="match status" value="1"/>
</dbReference>
<dbReference type="PANTHER" id="PTHR11014:SF63">
    <property type="entry name" value="METALLOPEPTIDASE, PUTATIVE (AFU_ORTHOLOGUE AFUA_6G09600)-RELATED"/>
    <property type="match status" value="1"/>
</dbReference>
<dbReference type="Gene3D" id="3.30.70.360">
    <property type="match status" value="1"/>
</dbReference>
<dbReference type="InterPro" id="IPR002933">
    <property type="entry name" value="Peptidase_M20"/>
</dbReference>
<evidence type="ECO:0000259" key="2">
    <source>
        <dbReference type="Pfam" id="PF07687"/>
    </source>
</evidence>
<proteinExistence type="predicted"/>
<gene>
    <name evidence="3" type="ORF">LJ655_15630</name>
</gene>
<accession>A0ABS8KFU2</accession>
<dbReference type="InterPro" id="IPR011650">
    <property type="entry name" value="Peptidase_M20_dimer"/>
</dbReference>
<reference evidence="3 4" key="1">
    <citation type="submission" date="2021-11" db="EMBL/GenBank/DDBJ databases">
        <authorList>
            <person name="Oh E.-T."/>
            <person name="Kim S.-B."/>
        </authorList>
    </citation>
    <scope>NUCLEOTIDE SEQUENCE [LARGE SCALE GENOMIC DNA]</scope>
    <source>
        <strain evidence="3 4">MMS20-SJTN17</strain>
    </source>
</reference>
<evidence type="ECO:0000313" key="3">
    <source>
        <dbReference type="EMBL" id="MCC8403304.1"/>
    </source>
</evidence>
<dbReference type="RefSeq" id="WP_230562155.1">
    <property type="nucleotide sequence ID" value="NZ_JAJITC010000007.1"/>
</dbReference>
<evidence type="ECO:0000313" key="4">
    <source>
        <dbReference type="Proteomes" id="UP001430614"/>
    </source>
</evidence>
<dbReference type="EMBL" id="JAJITC010000007">
    <property type="protein sequence ID" value="MCC8403304.1"/>
    <property type="molecule type" value="Genomic_DNA"/>
</dbReference>
<dbReference type="SUPFAM" id="SSF55031">
    <property type="entry name" value="Bacterial exopeptidase dimerisation domain"/>
    <property type="match status" value="1"/>
</dbReference>
<sequence length="393" mass="42119">MSQTVNIHPEIREHTAEFVELRQRIHSHPELGFEEVQTSRLVAQKLRDWGYDVTEGIGGTGVVGQLKVGNGSRKIGIRADMDALPITEGTGLPYASQVQGKMHACGHDGHTAILLATAHYLARTRRFSGTLNLIFQPAEEGLGGALRMMADGLFKRFPCDGIYALHNAPGLPVGKFVVQSGAMAASSDAVTITLRGKGSHGAMPHFSRDPVVAAASIVMALQTIVSRNISTADAAVVTVGAIQAGTAHNVVPSTATILVTVRTLNREVQTLIESRLREIVEFQARSMGVEAEIDYKAISRVLMNTPKETALAREAIAAIVGAENIFPLPPGRMGGEDFSWMLDEVPGCYVALGNGAEGHGSCMLHNPGYDFNDEALPIGVSYWARLVEQYLTA</sequence>
<feature type="domain" description="Peptidase M20 dimerisation" evidence="2">
    <location>
        <begin position="189"/>
        <end position="283"/>
    </location>
</feature>
<keyword evidence="4" id="KW-1185">Reference proteome</keyword>
<dbReference type="CDD" id="cd05666">
    <property type="entry name" value="M20_Acy1-like"/>
    <property type="match status" value="1"/>
</dbReference>
<evidence type="ECO:0000256" key="1">
    <source>
        <dbReference type="ARBA" id="ARBA00022801"/>
    </source>
</evidence>
<dbReference type="NCBIfam" id="TIGR01891">
    <property type="entry name" value="amidohydrolases"/>
    <property type="match status" value="1"/>
</dbReference>
<dbReference type="Proteomes" id="UP001430614">
    <property type="component" value="Unassembled WGS sequence"/>
</dbReference>
<protein>
    <submittedName>
        <fullName evidence="3">M20 family metallopeptidase</fullName>
    </submittedName>
</protein>
<dbReference type="InterPro" id="IPR036264">
    <property type="entry name" value="Bact_exopeptidase_dim_dom"/>
</dbReference>
<dbReference type="PANTHER" id="PTHR11014">
    <property type="entry name" value="PEPTIDASE M20 FAMILY MEMBER"/>
    <property type="match status" value="1"/>
</dbReference>
<dbReference type="PIRSF" id="PIRSF005962">
    <property type="entry name" value="Pept_M20D_amidohydro"/>
    <property type="match status" value="1"/>
</dbReference>